<reference evidence="12 13" key="1">
    <citation type="journal article" date="2018" name="Environ. Microbiol.">
        <title>Isolation and genomic characterization of Novimethylophilus kurashikiensis gen. nov. sp. nov., a new lanthanide-dependent methylotrophic species of Methylophilaceae.</title>
        <authorList>
            <person name="Lv H."/>
            <person name="Sahin N."/>
            <person name="Tani A."/>
        </authorList>
    </citation>
    <scope>NUCLEOTIDE SEQUENCE [LARGE SCALE GENOMIC DNA]</scope>
    <source>
        <strain evidence="12 13">La2-4</strain>
    </source>
</reference>
<evidence type="ECO:0000256" key="8">
    <source>
        <dbReference type="PIRSR" id="PIRSR000005-1"/>
    </source>
</evidence>
<feature type="binding site" description="axial binding residue" evidence="9">
    <location>
        <position position="51"/>
    </location>
    <ligand>
        <name>heme c</name>
        <dbReference type="ChEBI" id="CHEBI:61717"/>
        <label>1</label>
    </ligand>
    <ligandPart>
        <name>Fe</name>
        <dbReference type="ChEBI" id="CHEBI:18248"/>
    </ligandPart>
</feature>
<evidence type="ECO:0000256" key="4">
    <source>
        <dbReference type="ARBA" id="ARBA00022723"/>
    </source>
</evidence>
<evidence type="ECO:0000313" key="13">
    <source>
        <dbReference type="Proteomes" id="UP000245081"/>
    </source>
</evidence>
<keyword evidence="2" id="KW-0813">Transport</keyword>
<comment type="PTM">
    <text evidence="8">Binds 2 heme c groups covalently per subunit.</text>
</comment>
<dbReference type="PRINTS" id="PR00605">
    <property type="entry name" value="CYTCHROMECIC"/>
</dbReference>
<keyword evidence="7 9" id="KW-0408">Iron</keyword>
<dbReference type="GO" id="GO:0009055">
    <property type="term" value="F:electron transfer activity"/>
    <property type="evidence" value="ECO:0007669"/>
    <property type="project" value="InterPro"/>
</dbReference>
<dbReference type="RefSeq" id="WP_109014732.1">
    <property type="nucleotide sequence ID" value="NZ_BDOQ01000003.1"/>
</dbReference>
<feature type="binding site" description="axial binding residue" evidence="9">
    <location>
        <position position="190"/>
    </location>
    <ligand>
        <name>heme c</name>
        <dbReference type="ChEBI" id="CHEBI:61717"/>
        <label>2</label>
    </ligand>
    <ligandPart>
        <name>Fe</name>
        <dbReference type="ChEBI" id="CHEBI:18248"/>
    </ligandPart>
</feature>
<dbReference type="Gene3D" id="1.10.760.10">
    <property type="entry name" value="Cytochrome c-like domain"/>
    <property type="match status" value="2"/>
</dbReference>
<feature type="domain" description="Cytochrome c" evidence="11">
    <location>
        <begin position="123"/>
        <end position="213"/>
    </location>
</feature>
<dbReference type="InterPro" id="IPR009056">
    <property type="entry name" value="Cyt_c-like_dom"/>
</dbReference>
<evidence type="ECO:0000256" key="1">
    <source>
        <dbReference type="ARBA" id="ARBA00004418"/>
    </source>
</evidence>
<comment type="subcellular location">
    <subcellularLocation>
        <location evidence="1">Periplasm</location>
    </subcellularLocation>
</comment>
<comment type="caution">
    <text evidence="12">The sequence shown here is derived from an EMBL/GenBank/DDBJ whole genome shotgun (WGS) entry which is preliminary data.</text>
</comment>
<dbReference type="Proteomes" id="UP000245081">
    <property type="component" value="Unassembled WGS sequence"/>
</dbReference>
<keyword evidence="13" id="KW-1185">Reference proteome</keyword>
<dbReference type="AlphaFoldDB" id="A0A2R5F9E7"/>
<dbReference type="InterPro" id="IPR036909">
    <property type="entry name" value="Cyt_c-like_dom_sf"/>
</dbReference>
<keyword evidence="6" id="KW-0249">Electron transport</keyword>
<feature type="binding site" description="covalent" evidence="8">
    <location>
        <position position="50"/>
    </location>
    <ligand>
        <name>heme c</name>
        <dbReference type="ChEBI" id="CHEBI:61717"/>
        <label>1</label>
    </ligand>
</feature>
<feature type="binding site" description="axial binding residue" evidence="9">
    <location>
        <position position="148"/>
    </location>
    <ligand>
        <name>heme c</name>
        <dbReference type="ChEBI" id="CHEBI:61717"/>
        <label>2</label>
    </ligand>
    <ligandPart>
        <name>Fe</name>
        <dbReference type="ChEBI" id="CHEBI:18248"/>
    </ligandPart>
</feature>
<evidence type="ECO:0000256" key="9">
    <source>
        <dbReference type="PIRSR" id="PIRSR000005-2"/>
    </source>
</evidence>
<dbReference type="EMBL" id="BDOQ01000003">
    <property type="protein sequence ID" value="GBG13543.1"/>
    <property type="molecule type" value="Genomic_DNA"/>
</dbReference>
<feature type="domain" description="Cytochrome c" evidence="11">
    <location>
        <begin position="32"/>
        <end position="113"/>
    </location>
</feature>
<dbReference type="GO" id="GO:0020037">
    <property type="term" value="F:heme binding"/>
    <property type="evidence" value="ECO:0007669"/>
    <property type="project" value="InterPro"/>
</dbReference>
<organism evidence="12 13">
    <name type="scientific">Novimethylophilus kurashikiensis</name>
    <dbReference type="NCBI Taxonomy" id="1825523"/>
    <lineage>
        <taxon>Bacteria</taxon>
        <taxon>Pseudomonadati</taxon>
        <taxon>Pseudomonadota</taxon>
        <taxon>Betaproteobacteria</taxon>
        <taxon>Nitrosomonadales</taxon>
        <taxon>Methylophilaceae</taxon>
        <taxon>Novimethylophilus</taxon>
    </lineage>
</organism>
<dbReference type="InterPro" id="IPR008168">
    <property type="entry name" value="Cyt_C_IC"/>
</dbReference>
<feature type="signal peptide" evidence="10">
    <location>
        <begin position="1"/>
        <end position="21"/>
    </location>
</feature>
<dbReference type="PANTHER" id="PTHR33751">
    <property type="entry name" value="CBB3-TYPE CYTOCHROME C OXIDASE SUBUNIT FIXP"/>
    <property type="match status" value="1"/>
</dbReference>
<dbReference type="PROSITE" id="PS51007">
    <property type="entry name" value="CYTC"/>
    <property type="match status" value="2"/>
</dbReference>
<keyword evidence="10" id="KW-0732">Signal</keyword>
<protein>
    <submittedName>
        <fullName evidence="12">Cytochrome C</fullName>
    </submittedName>
</protein>
<evidence type="ECO:0000256" key="5">
    <source>
        <dbReference type="ARBA" id="ARBA00022764"/>
    </source>
</evidence>
<dbReference type="InterPro" id="IPR050597">
    <property type="entry name" value="Cytochrome_c_Oxidase_Subunit"/>
</dbReference>
<dbReference type="GO" id="GO:0042597">
    <property type="term" value="C:periplasmic space"/>
    <property type="evidence" value="ECO:0007669"/>
    <property type="project" value="UniProtKB-SubCell"/>
</dbReference>
<evidence type="ECO:0000259" key="11">
    <source>
        <dbReference type="PROSITE" id="PS51007"/>
    </source>
</evidence>
<dbReference type="SUPFAM" id="SSF46626">
    <property type="entry name" value="Cytochrome c"/>
    <property type="match status" value="2"/>
</dbReference>
<evidence type="ECO:0000256" key="3">
    <source>
        <dbReference type="ARBA" id="ARBA00022617"/>
    </source>
</evidence>
<name>A0A2R5F9E7_9PROT</name>
<dbReference type="Pfam" id="PF00034">
    <property type="entry name" value="Cytochrom_C"/>
    <property type="match status" value="1"/>
</dbReference>
<dbReference type="PIRSF" id="PIRSF000005">
    <property type="entry name" value="Cytochrome_c4"/>
    <property type="match status" value="1"/>
</dbReference>
<proteinExistence type="predicted"/>
<keyword evidence="4 9" id="KW-0479">Metal-binding</keyword>
<dbReference type="OrthoDB" id="9773456at2"/>
<feature type="binding site" description="covalent" evidence="8">
    <location>
        <position position="144"/>
    </location>
    <ligand>
        <name>heme c</name>
        <dbReference type="ChEBI" id="CHEBI:61717"/>
        <label>2</label>
    </ligand>
</feature>
<evidence type="ECO:0000256" key="6">
    <source>
        <dbReference type="ARBA" id="ARBA00022982"/>
    </source>
</evidence>
<evidence type="ECO:0000256" key="7">
    <source>
        <dbReference type="ARBA" id="ARBA00023004"/>
    </source>
</evidence>
<feature type="chain" id="PRO_5015349367" evidence="10">
    <location>
        <begin position="22"/>
        <end position="213"/>
    </location>
</feature>
<feature type="binding site" description="covalent" evidence="8">
    <location>
        <position position="47"/>
    </location>
    <ligand>
        <name>heme c</name>
        <dbReference type="ChEBI" id="CHEBI:61717"/>
        <label>1</label>
    </ligand>
</feature>
<feature type="binding site" description="covalent" evidence="8">
    <location>
        <position position="147"/>
    </location>
    <ligand>
        <name>heme c</name>
        <dbReference type="ChEBI" id="CHEBI:61717"/>
        <label>2</label>
    </ligand>
</feature>
<dbReference type="GO" id="GO:0005506">
    <property type="term" value="F:iron ion binding"/>
    <property type="evidence" value="ECO:0007669"/>
    <property type="project" value="InterPro"/>
</dbReference>
<dbReference type="InterPro" id="IPR024167">
    <property type="entry name" value="Cytochrome_c4-like"/>
</dbReference>
<feature type="binding site" description="axial binding residue" evidence="9">
    <location>
        <position position="90"/>
    </location>
    <ligand>
        <name>heme c</name>
        <dbReference type="ChEBI" id="CHEBI:61717"/>
        <label>1</label>
    </ligand>
    <ligandPart>
        <name>Fe</name>
        <dbReference type="ChEBI" id="CHEBI:18248"/>
    </ligandPart>
</feature>
<evidence type="ECO:0000256" key="2">
    <source>
        <dbReference type="ARBA" id="ARBA00022448"/>
    </source>
</evidence>
<keyword evidence="3 8" id="KW-0349">Heme</keyword>
<keyword evidence="5" id="KW-0574">Periplasm</keyword>
<accession>A0A2R5F9E7</accession>
<gene>
    <name evidence="12" type="ORF">NMK_1094</name>
</gene>
<evidence type="ECO:0000256" key="10">
    <source>
        <dbReference type="SAM" id="SignalP"/>
    </source>
</evidence>
<sequence length="213" mass="22047">MKFPAVALIAAGLLSANLAFAAEAAVPTEAKADAPKADITTTVNTVCAACHNADGNSIITTNPRLAGQHPQYITKQLTQFKSGERKNPVMSGIAATLSADDMIKLGQYFSSQKPKGGNAKENGPGSLGEKIYKGGIVARGVAACAACHGPTGGGIPVQFPRIGGQHADYVMVQLKAFRAGERANDANKAMRMIAAKLSDQEIAAVADYVQGLH</sequence>
<dbReference type="PANTHER" id="PTHR33751:SF9">
    <property type="entry name" value="CYTOCHROME C4"/>
    <property type="match status" value="1"/>
</dbReference>
<evidence type="ECO:0000313" key="12">
    <source>
        <dbReference type="EMBL" id="GBG13543.1"/>
    </source>
</evidence>